<feature type="region of interest" description="Disordered" evidence="1">
    <location>
        <begin position="163"/>
        <end position="210"/>
    </location>
</feature>
<dbReference type="SUPFAM" id="SSF54236">
    <property type="entry name" value="Ubiquitin-like"/>
    <property type="match status" value="1"/>
</dbReference>
<feature type="compositionally biased region" description="Low complexity" evidence="1">
    <location>
        <begin position="131"/>
        <end position="144"/>
    </location>
</feature>
<feature type="compositionally biased region" description="Low complexity" evidence="1">
    <location>
        <begin position="736"/>
        <end position="750"/>
    </location>
</feature>
<dbReference type="AlphaFoldDB" id="L7M7E1"/>
<proteinExistence type="evidence at transcript level"/>
<dbReference type="PROSITE" id="PS50003">
    <property type="entry name" value="PH_DOMAIN"/>
    <property type="match status" value="1"/>
</dbReference>
<dbReference type="PANTHER" id="PTHR11243:SF23">
    <property type="entry name" value="LD06925P"/>
    <property type="match status" value="1"/>
</dbReference>
<dbReference type="EMBL" id="GACK01005242">
    <property type="protein sequence ID" value="JAA59792.1"/>
    <property type="molecule type" value="mRNA"/>
</dbReference>
<evidence type="ECO:0000256" key="1">
    <source>
        <dbReference type="SAM" id="MobiDB-lite"/>
    </source>
</evidence>
<feature type="compositionally biased region" description="Low complexity" evidence="1">
    <location>
        <begin position="24"/>
        <end position="35"/>
    </location>
</feature>
<dbReference type="InterPro" id="IPR029071">
    <property type="entry name" value="Ubiquitin-like_domsf"/>
</dbReference>
<dbReference type="Gene3D" id="3.10.20.90">
    <property type="entry name" value="Phosphatidylinositol 3-kinase Catalytic Subunit, Chain A, domain 1"/>
    <property type="match status" value="1"/>
</dbReference>
<feature type="region of interest" description="Disordered" evidence="1">
    <location>
        <begin position="20"/>
        <end position="45"/>
    </location>
</feature>
<dbReference type="Pfam" id="PF21989">
    <property type="entry name" value="RA_2"/>
    <property type="match status" value="1"/>
</dbReference>
<feature type="region of interest" description="Disordered" evidence="1">
    <location>
        <begin position="131"/>
        <end position="151"/>
    </location>
</feature>
<dbReference type="InterPro" id="IPR000159">
    <property type="entry name" value="RA_dom"/>
</dbReference>
<feature type="compositionally biased region" description="Polar residues" evidence="1">
    <location>
        <begin position="542"/>
        <end position="571"/>
    </location>
</feature>
<sequence>MPRPQSLKFECSTMTACSSRRVRSSSGDGAYSSTSEAELDSDHELDLDAEVDPQKLLGAWLGELDAINQDLDGLSSSPAGMATDPTLVSTPRLDGYRFSMVNLEESQDVELDAILGELCALETQFEREIKASAAPPASCTPTASQRSSSGCCRTKLDLQDGTVPTNGGVVARTDSPDNDSAFSDNVSMLSSESSASSGGGNNVPRTEPKANSCLASSPCQLLEAINVKLRSIQAGIELDTPPPLFIKAFSADNSAKSLLVDERMSIVHVTRLLADKNHVPMDPKWAILESIPQLYMERVYEDHENLVENLLLWTRDSSNRILFMEREEKYDLFVRPENYLLGGSSSEHGAELDDDAKLALIDEFFGSSRVPEVEGLLYLKSDGKKVWKKHFCLLRASGLYYCPKGKSKLPKDLVCLTTFEMNNIYVGFGWKKKYKAPTDFGFAIKHPQIQTKSSKYIKYLCAEDKLTLQRWVTGCRIAKYGRIMKDNYDNLMRDIVEEDLETLAHARSFSISSMARAAVSPDSGSPELASPSSSERRGSADSGLTVTASSALQESSSGVSPERTATPTEQQIAFFDADAPVGTIKRKPSMTPKIPLTNTTRTLAKQSSVELPDNAGIYDTRKSLMGSLGRASGGRMSLRRSQTDDRICTSATLSRKASLPSNVRRPPACSPERHILVQPAPNDAPNNAPNDTLDDLAGSTLSLDSFPPPPPPLQLGDVLSWPSTSSLNSLPPPPSELATPTNSPDSTTPTHSPPTPIYADPVCSVACSEEQVVVRQKPPPPKRSESTRLSSSAWRSSPAGPVTCSKPPDVFLRDLQRVMEKKWKVAQQLSSEPTATPHEILGFRDPCCLPPPSTLECATDEGSCRRKIPPPPPPKRSDATQLTRKVC</sequence>
<evidence type="ECO:0000259" key="3">
    <source>
        <dbReference type="PROSITE" id="PS50200"/>
    </source>
</evidence>
<feature type="domain" description="PH" evidence="2">
    <location>
        <begin position="370"/>
        <end position="480"/>
    </location>
</feature>
<feature type="region of interest" description="Disordered" evidence="1">
    <location>
        <begin position="772"/>
        <end position="802"/>
    </location>
</feature>
<dbReference type="PROSITE" id="PS50200">
    <property type="entry name" value="RA"/>
    <property type="match status" value="1"/>
</dbReference>
<feature type="compositionally biased region" description="Low complexity" evidence="1">
    <location>
        <begin position="787"/>
        <end position="797"/>
    </location>
</feature>
<dbReference type="InterPro" id="IPR001849">
    <property type="entry name" value="PH_domain"/>
</dbReference>
<dbReference type="CDD" id="cd01259">
    <property type="entry name" value="PH_APBB1IP"/>
    <property type="match status" value="1"/>
</dbReference>
<dbReference type="InterPro" id="IPR011993">
    <property type="entry name" value="PH-like_dom_sf"/>
</dbReference>
<feature type="region of interest" description="Disordered" evidence="1">
    <location>
        <begin position="677"/>
        <end position="757"/>
    </location>
</feature>
<dbReference type="SUPFAM" id="SSF50729">
    <property type="entry name" value="PH domain-like"/>
    <property type="match status" value="1"/>
</dbReference>
<organism evidence="4">
    <name type="scientific">Rhipicephalus pulchellus</name>
    <name type="common">Yellow backed tick</name>
    <name type="synonym">Dermacentor pulchellus</name>
    <dbReference type="NCBI Taxonomy" id="72859"/>
    <lineage>
        <taxon>Eukaryota</taxon>
        <taxon>Metazoa</taxon>
        <taxon>Ecdysozoa</taxon>
        <taxon>Arthropoda</taxon>
        <taxon>Chelicerata</taxon>
        <taxon>Arachnida</taxon>
        <taxon>Acari</taxon>
        <taxon>Parasitiformes</taxon>
        <taxon>Ixodida</taxon>
        <taxon>Ixodoidea</taxon>
        <taxon>Ixodidae</taxon>
        <taxon>Rhipicephalinae</taxon>
        <taxon>Rhipicephalus</taxon>
        <taxon>Rhipicephalus</taxon>
    </lineage>
</organism>
<feature type="region of interest" description="Disordered" evidence="1">
    <location>
        <begin position="859"/>
        <end position="887"/>
    </location>
</feature>
<dbReference type="Gene3D" id="2.30.29.30">
    <property type="entry name" value="Pleckstrin-homology domain (PH domain)/Phosphotyrosine-binding domain (PTB)"/>
    <property type="match status" value="1"/>
</dbReference>
<feature type="compositionally biased region" description="Low complexity" evidence="1">
    <location>
        <begin position="523"/>
        <end position="533"/>
    </location>
</feature>
<protein>
    <submittedName>
        <fullName evidence="4">Putative pico</fullName>
    </submittedName>
</protein>
<dbReference type="Pfam" id="PF00169">
    <property type="entry name" value="PH"/>
    <property type="match status" value="1"/>
</dbReference>
<reference evidence="4" key="2">
    <citation type="journal article" date="2015" name="J. Proteomics">
        <title>Sexual differences in the sialomes of the zebra tick, Rhipicephalus pulchellus.</title>
        <authorList>
            <person name="Tan A.W."/>
            <person name="Francischetti I.M."/>
            <person name="Slovak M."/>
            <person name="Kini R.M."/>
            <person name="Ribeiro J.M."/>
        </authorList>
    </citation>
    <scope>NUCLEOTIDE SEQUENCE</scope>
    <source>
        <tissue evidence="4">Salivary gland</tissue>
    </source>
</reference>
<feature type="domain" description="Ras-associating" evidence="3">
    <location>
        <begin position="242"/>
        <end position="328"/>
    </location>
</feature>
<accession>L7M7E1</accession>
<dbReference type="SMART" id="SM00314">
    <property type="entry name" value="RA"/>
    <property type="match status" value="1"/>
</dbReference>
<reference evidence="4" key="1">
    <citation type="submission" date="2012-11" db="EMBL/GenBank/DDBJ databases">
        <authorList>
            <person name="Lucero-Rivera Y.E."/>
            <person name="Tovar-Ramirez D."/>
        </authorList>
    </citation>
    <scope>NUCLEOTIDE SEQUENCE</scope>
    <source>
        <tissue evidence="4">Salivary gland</tissue>
    </source>
</reference>
<name>L7M7E1_RHIPC</name>
<dbReference type="CDD" id="cd16138">
    <property type="entry name" value="RA_MRL_MIG10"/>
    <property type="match status" value="1"/>
</dbReference>
<dbReference type="InterPro" id="IPR039665">
    <property type="entry name" value="PH_APBB1IP"/>
</dbReference>
<dbReference type="SMART" id="SM00233">
    <property type="entry name" value="PH"/>
    <property type="match status" value="1"/>
</dbReference>
<evidence type="ECO:0000259" key="2">
    <source>
        <dbReference type="PROSITE" id="PS50003"/>
    </source>
</evidence>
<feature type="compositionally biased region" description="Low complexity" evidence="1">
    <location>
        <begin position="719"/>
        <end position="729"/>
    </location>
</feature>
<feature type="region of interest" description="Disordered" evidence="1">
    <location>
        <begin position="518"/>
        <end position="595"/>
    </location>
</feature>
<feature type="compositionally biased region" description="Low complexity" evidence="1">
    <location>
        <begin position="187"/>
        <end position="196"/>
    </location>
</feature>
<dbReference type="InterPro" id="IPR039664">
    <property type="entry name" value="GRB/APBB1IP"/>
</dbReference>
<dbReference type="PANTHER" id="PTHR11243">
    <property type="entry name" value="GROWTH FACTOR RECEPTOR-BOUND PROTEIN"/>
    <property type="match status" value="1"/>
</dbReference>
<evidence type="ECO:0000313" key="4">
    <source>
        <dbReference type="EMBL" id="JAA59792.1"/>
    </source>
</evidence>
<feature type="compositionally biased region" description="Low complexity" evidence="1">
    <location>
        <begin position="679"/>
        <end position="697"/>
    </location>
</feature>
<dbReference type="GO" id="GO:0007165">
    <property type="term" value="P:signal transduction"/>
    <property type="evidence" value="ECO:0007669"/>
    <property type="project" value="InterPro"/>
</dbReference>